<dbReference type="InterPro" id="IPR012349">
    <property type="entry name" value="Split_barrel_FMN-bd"/>
</dbReference>
<evidence type="ECO:0000313" key="3">
    <source>
        <dbReference type="Proteomes" id="UP000824014"/>
    </source>
</evidence>
<dbReference type="Pfam" id="PF01243">
    <property type="entry name" value="PNPOx_N"/>
    <property type="match status" value="1"/>
</dbReference>
<dbReference type="Gene3D" id="2.30.110.10">
    <property type="entry name" value="Electron Transport, Fmn-binding Protein, Chain A"/>
    <property type="match status" value="1"/>
</dbReference>
<dbReference type="AlphaFoldDB" id="A0A9D2ILM5"/>
<evidence type="ECO:0000313" key="2">
    <source>
        <dbReference type="EMBL" id="HIZ15406.1"/>
    </source>
</evidence>
<reference evidence="2" key="1">
    <citation type="journal article" date="2021" name="PeerJ">
        <title>Extensive microbial diversity within the chicken gut microbiome revealed by metagenomics and culture.</title>
        <authorList>
            <person name="Gilroy R."/>
            <person name="Ravi A."/>
            <person name="Getino M."/>
            <person name="Pursley I."/>
            <person name="Horton D.L."/>
            <person name="Alikhan N.F."/>
            <person name="Baker D."/>
            <person name="Gharbi K."/>
            <person name="Hall N."/>
            <person name="Watson M."/>
            <person name="Adriaenssens E.M."/>
            <person name="Foster-Nyarko E."/>
            <person name="Jarju S."/>
            <person name="Secka A."/>
            <person name="Antonio M."/>
            <person name="Oren A."/>
            <person name="Chaudhuri R.R."/>
            <person name="La Ragione R."/>
            <person name="Hildebrand F."/>
            <person name="Pallen M.J."/>
        </authorList>
    </citation>
    <scope>NUCLEOTIDE SEQUENCE</scope>
    <source>
        <strain evidence="2">ChiHjej11B10-19426</strain>
    </source>
</reference>
<dbReference type="EMBL" id="DXCC01000017">
    <property type="protein sequence ID" value="HIZ15406.1"/>
    <property type="molecule type" value="Genomic_DNA"/>
</dbReference>
<dbReference type="SUPFAM" id="SSF50475">
    <property type="entry name" value="FMN-binding split barrel"/>
    <property type="match status" value="1"/>
</dbReference>
<comment type="caution">
    <text evidence="2">The sequence shown here is derived from an EMBL/GenBank/DDBJ whole genome shotgun (WGS) entry which is preliminary data.</text>
</comment>
<proteinExistence type="predicted"/>
<evidence type="ECO:0000259" key="1">
    <source>
        <dbReference type="Pfam" id="PF01243"/>
    </source>
</evidence>
<accession>A0A9D2ILM5</accession>
<name>A0A9D2ILM5_9BACT</name>
<feature type="domain" description="Pyridoxamine 5'-phosphate oxidase N-terminal" evidence="1">
    <location>
        <begin position="14"/>
        <end position="116"/>
    </location>
</feature>
<dbReference type="InterPro" id="IPR011576">
    <property type="entry name" value="Pyridox_Oxase_N"/>
</dbReference>
<organism evidence="2 3">
    <name type="scientific">Candidatus Tidjanibacter faecipullorum</name>
    <dbReference type="NCBI Taxonomy" id="2838766"/>
    <lineage>
        <taxon>Bacteria</taxon>
        <taxon>Pseudomonadati</taxon>
        <taxon>Bacteroidota</taxon>
        <taxon>Bacteroidia</taxon>
        <taxon>Bacteroidales</taxon>
        <taxon>Rikenellaceae</taxon>
        <taxon>Tidjanibacter</taxon>
    </lineage>
</organism>
<dbReference type="Proteomes" id="UP000824014">
    <property type="component" value="Unassembled WGS sequence"/>
</dbReference>
<protein>
    <submittedName>
        <fullName evidence="2">Pyridoxamine 5'-phosphate oxidase family protein</fullName>
    </submittedName>
</protein>
<reference evidence="2" key="2">
    <citation type="submission" date="2021-04" db="EMBL/GenBank/DDBJ databases">
        <authorList>
            <person name="Gilroy R."/>
        </authorList>
    </citation>
    <scope>NUCLEOTIDE SEQUENCE</scope>
    <source>
        <strain evidence="2">ChiHjej11B10-19426</strain>
    </source>
</reference>
<gene>
    <name evidence="2" type="ORF">H9816_05805</name>
</gene>
<sequence length="151" mass="16599">MSDPTPVSAPEAVDPRIVRFIGRHHVLTLATVSATGTPYCANLFYAYLPERNRFVFTTDTTTRHGSEMAACAQVAASVVLETRTVGLVQGLQIEGLAERPEGDLLQEARNAYLRRFPYAAVADLTLWTLAPTLLKLTDNKLGFGKKLIWHG</sequence>